<evidence type="ECO:0000313" key="4">
    <source>
        <dbReference type="Proteomes" id="UP000192596"/>
    </source>
</evidence>
<dbReference type="InterPro" id="IPR007219">
    <property type="entry name" value="XnlR_reg_dom"/>
</dbReference>
<dbReference type="GO" id="GO:0003677">
    <property type="term" value="F:DNA binding"/>
    <property type="evidence" value="ECO:0007669"/>
    <property type="project" value="InterPro"/>
</dbReference>
<dbReference type="InParanoid" id="A0A1V8T0D4"/>
<dbReference type="STRING" id="1507870.A0A1V8T0D4"/>
<dbReference type="GO" id="GO:0008270">
    <property type="term" value="F:zinc ion binding"/>
    <property type="evidence" value="ECO:0007669"/>
    <property type="project" value="InterPro"/>
</dbReference>
<gene>
    <name evidence="3" type="ORF">B0A48_09714</name>
</gene>
<dbReference type="CDD" id="cd12148">
    <property type="entry name" value="fungal_TF_MHR"/>
    <property type="match status" value="1"/>
</dbReference>
<dbReference type="EMBL" id="NAJO01000021">
    <property type="protein sequence ID" value="OQO04790.1"/>
    <property type="molecule type" value="Genomic_DNA"/>
</dbReference>
<organism evidence="3 4">
    <name type="scientific">Cryoendolithus antarcticus</name>
    <dbReference type="NCBI Taxonomy" id="1507870"/>
    <lineage>
        <taxon>Eukaryota</taxon>
        <taxon>Fungi</taxon>
        <taxon>Dikarya</taxon>
        <taxon>Ascomycota</taxon>
        <taxon>Pezizomycotina</taxon>
        <taxon>Dothideomycetes</taxon>
        <taxon>Dothideomycetidae</taxon>
        <taxon>Cladosporiales</taxon>
        <taxon>Cladosporiaceae</taxon>
        <taxon>Cryoendolithus</taxon>
    </lineage>
</organism>
<reference evidence="4" key="1">
    <citation type="submission" date="2017-03" db="EMBL/GenBank/DDBJ databases">
        <title>Genomes of endolithic fungi from Antarctica.</title>
        <authorList>
            <person name="Coleine C."/>
            <person name="Masonjones S."/>
            <person name="Stajich J.E."/>
        </authorList>
    </citation>
    <scope>NUCLEOTIDE SEQUENCE [LARGE SCALE GENOMIC DNA]</scope>
    <source>
        <strain evidence="4">CCFEE 5527</strain>
    </source>
</reference>
<dbReference type="OrthoDB" id="3163292at2759"/>
<dbReference type="Proteomes" id="UP000192596">
    <property type="component" value="Unassembled WGS sequence"/>
</dbReference>
<evidence type="ECO:0000313" key="3">
    <source>
        <dbReference type="EMBL" id="OQO04790.1"/>
    </source>
</evidence>
<keyword evidence="1" id="KW-0539">Nucleus</keyword>
<dbReference type="SMART" id="SM00906">
    <property type="entry name" value="Fungal_trans"/>
    <property type="match status" value="1"/>
</dbReference>
<comment type="caution">
    <text evidence="3">The sequence shown here is derived from an EMBL/GenBank/DDBJ whole genome shotgun (WGS) entry which is preliminary data.</text>
</comment>
<sequence>MTCTWPGEVLGQLRDPSWMRLGLAISAARQMGLDKEADEIFFGQRRACYQLGKYPSQIRRLTWLKCFELDIQLSCWHGLLPTLTSPESLQTMASFNSTAAVSSEYATIIEIHRQTGMYLSALGDGLATTLSPSLVRLHHRALTNVKITHAQGWTINAEIALQAAQVYLFALCVVRLDREVNTSFDIPKSIRSDTSFLQEILAGTQSSAVQLICLLTSLSEQRNSIGVEQVKDSHPLSGTPKIVSCIAFFAAVVLLKYLESAHETLKQEDVEAARTAISSVHRMFTCCPTSAEHASAAGTLECAGRAIGNRSACIPSFITTRMGASILHNVIWMSGMLRGRDKDPEFSEVLTVEAVSDGPPHEHELRGVASTPIAAPEAFDGGAQAEFVSHFPFGVWDDALYDGWTESWNDDWMEYRGLGSDIDLNALLHSL</sequence>
<dbReference type="AlphaFoldDB" id="A0A1V8T0D4"/>
<protein>
    <recommendedName>
        <fullName evidence="2">Xylanolytic transcriptional activator regulatory domain-containing protein</fullName>
    </recommendedName>
</protein>
<evidence type="ECO:0000256" key="1">
    <source>
        <dbReference type="ARBA" id="ARBA00023242"/>
    </source>
</evidence>
<accession>A0A1V8T0D4</accession>
<name>A0A1V8T0D4_9PEZI</name>
<keyword evidence="4" id="KW-1185">Reference proteome</keyword>
<evidence type="ECO:0000259" key="2">
    <source>
        <dbReference type="SMART" id="SM00906"/>
    </source>
</evidence>
<proteinExistence type="predicted"/>
<feature type="domain" description="Xylanolytic transcriptional activator regulatory" evidence="2">
    <location>
        <begin position="17"/>
        <end position="98"/>
    </location>
</feature>
<dbReference type="GO" id="GO:0006351">
    <property type="term" value="P:DNA-templated transcription"/>
    <property type="evidence" value="ECO:0007669"/>
    <property type="project" value="InterPro"/>
</dbReference>